<comment type="pathway">
    <text evidence="1">Protein modification; protein ubiquitination.</text>
</comment>
<feature type="compositionally biased region" description="Basic residues" evidence="4">
    <location>
        <begin position="603"/>
        <end position="612"/>
    </location>
</feature>
<evidence type="ECO:0000256" key="1">
    <source>
        <dbReference type="ARBA" id="ARBA00004906"/>
    </source>
</evidence>
<dbReference type="PROSITE" id="PS51649">
    <property type="entry name" value="NPH3"/>
    <property type="match status" value="1"/>
</dbReference>
<evidence type="ECO:0000256" key="4">
    <source>
        <dbReference type="SAM" id="MobiDB-lite"/>
    </source>
</evidence>
<dbReference type="InterPro" id="IPR043454">
    <property type="entry name" value="NPH3/RPT2-like"/>
</dbReference>
<dbReference type="InterPro" id="IPR011333">
    <property type="entry name" value="SKP1/BTB/POZ_sf"/>
</dbReference>
<feature type="domain" description="BTB" evidence="5">
    <location>
        <begin position="29"/>
        <end position="97"/>
    </location>
</feature>
<dbReference type="OrthoDB" id="624345at2759"/>
<feature type="region of interest" description="Disordered" evidence="4">
    <location>
        <begin position="576"/>
        <end position="612"/>
    </location>
</feature>
<dbReference type="SUPFAM" id="SSF54695">
    <property type="entry name" value="POZ domain"/>
    <property type="match status" value="1"/>
</dbReference>
<organism evidence="7 8">
    <name type="scientific">Lactuca sativa</name>
    <name type="common">Garden lettuce</name>
    <dbReference type="NCBI Taxonomy" id="4236"/>
    <lineage>
        <taxon>Eukaryota</taxon>
        <taxon>Viridiplantae</taxon>
        <taxon>Streptophyta</taxon>
        <taxon>Embryophyta</taxon>
        <taxon>Tracheophyta</taxon>
        <taxon>Spermatophyta</taxon>
        <taxon>Magnoliopsida</taxon>
        <taxon>eudicotyledons</taxon>
        <taxon>Gunneridae</taxon>
        <taxon>Pentapetalae</taxon>
        <taxon>asterids</taxon>
        <taxon>campanulids</taxon>
        <taxon>Asterales</taxon>
        <taxon>Asteraceae</taxon>
        <taxon>Cichorioideae</taxon>
        <taxon>Cichorieae</taxon>
        <taxon>Lactucinae</taxon>
        <taxon>Lactuca</taxon>
    </lineage>
</organism>
<evidence type="ECO:0000313" key="8">
    <source>
        <dbReference type="Proteomes" id="UP000235145"/>
    </source>
</evidence>
<dbReference type="PANTHER" id="PTHR32370">
    <property type="entry name" value="OS12G0117600 PROTEIN"/>
    <property type="match status" value="1"/>
</dbReference>
<name>A0A9R1WRI5_LACSA</name>
<accession>A0A9R1WRI5</accession>
<protein>
    <recommendedName>
        <fullName evidence="9">NPH3 domain-containing protein</fullName>
    </recommendedName>
</protein>
<dbReference type="InterPro" id="IPR027356">
    <property type="entry name" value="NPH3_dom"/>
</dbReference>
<dbReference type="SMART" id="SM00225">
    <property type="entry name" value="BTB"/>
    <property type="match status" value="1"/>
</dbReference>
<dbReference type="Pfam" id="PF03000">
    <property type="entry name" value="NPH3"/>
    <property type="match status" value="1"/>
</dbReference>
<feature type="domain" description="NPH3" evidence="6">
    <location>
        <begin position="207"/>
        <end position="485"/>
    </location>
</feature>
<dbReference type="EMBL" id="NBSK02000009">
    <property type="protein sequence ID" value="KAJ0187525.1"/>
    <property type="molecule type" value="Genomic_DNA"/>
</dbReference>
<dbReference type="Gene3D" id="3.30.710.10">
    <property type="entry name" value="Potassium Channel Kv1.1, Chain A"/>
    <property type="match status" value="1"/>
</dbReference>
<evidence type="ECO:0000313" key="7">
    <source>
        <dbReference type="EMBL" id="KAJ0187525.1"/>
    </source>
</evidence>
<reference evidence="7 8" key="1">
    <citation type="journal article" date="2017" name="Nat. Commun.">
        <title>Genome assembly with in vitro proximity ligation data and whole-genome triplication in lettuce.</title>
        <authorList>
            <person name="Reyes-Chin-Wo S."/>
            <person name="Wang Z."/>
            <person name="Yang X."/>
            <person name="Kozik A."/>
            <person name="Arikit S."/>
            <person name="Song C."/>
            <person name="Xia L."/>
            <person name="Froenicke L."/>
            <person name="Lavelle D.O."/>
            <person name="Truco M.J."/>
            <person name="Xia R."/>
            <person name="Zhu S."/>
            <person name="Xu C."/>
            <person name="Xu H."/>
            <person name="Xu X."/>
            <person name="Cox K."/>
            <person name="Korf I."/>
            <person name="Meyers B.C."/>
            <person name="Michelmore R.W."/>
        </authorList>
    </citation>
    <scope>NUCLEOTIDE SEQUENCE [LARGE SCALE GENOMIC DNA]</scope>
    <source>
        <strain evidence="8">cv. Salinas</strain>
        <tissue evidence="7">Seedlings</tissue>
    </source>
</reference>
<proteinExistence type="inferred from homology"/>
<sequence length="612" mass="68180">MKFMKLGSKPDLFQKDGDNVWYVTSELETDVIINVGDSKFYLHKFPLLSKSGRLQKLIRGTTEGEGGEIDINEIPGGPTAFEICAKFCYGMTVTLNAYNVISTYCAADYLEMHETIEKGNLVYKLSVFLNTSIFRSWKDSIIVLQTTKNMTSLSEEPKLVNLCINSIASKASVDLSKVDWSYTYNRKKLPEENANEFGVRTRMVPKDWWVEDLAELEIGLYKRVLVSIKNKGLICNEVIGEGLKAFALRRLPGFNHGVVHENDVIKARSVIEIISWLLPSEKGSVSCGFLVKLLKMAIVVDSGEMAKRELVKRIGQQLEEASVEDLLIKMKEGESESMIYDVNIVQEIVKEFIVQDHNGEFEDEGQEMGGILSEASKLMVVKLVDSYLTEISKDPNLPLGMFVDLAEMVNGFSRPSHDGLYRAIDMYLKCHVMQTHQGITKSERKRICKLMDCKKLSVDACMHAVQNERLPLRVTVQVLFFEQARAATSSGSSTPDLPKSIKALNVSSHGRPATNQEDDWDGVATAEELKALKEELAALRMSHHGHKNTVSDKASVPRVKGLLSTKKLLSKIWSSKGGIKENSGSDSSESLGSANPDDSKSTPSRKGRYLVS</sequence>
<comment type="similarity">
    <text evidence="3">Belongs to the NPH3 family.</text>
</comment>
<evidence type="ECO:0000259" key="5">
    <source>
        <dbReference type="PROSITE" id="PS50097"/>
    </source>
</evidence>
<dbReference type="PROSITE" id="PS50097">
    <property type="entry name" value="BTB"/>
    <property type="match status" value="1"/>
</dbReference>
<feature type="compositionally biased region" description="Low complexity" evidence="4">
    <location>
        <begin position="584"/>
        <end position="593"/>
    </location>
</feature>
<dbReference type="Pfam" id="PF00651">
    <property type="entry name" value="BTB"/>
    <property type="match status" value="1"/>
</dbReference>
<evidence type="ECO:0000256" key="3">
    <source>
        <dbReference type="PROSITE-ProRule" id="PRU00982"/>
    </source>
</evidence>
<dbReference type="InterPro" id="IPR000210">
    <property type="entry name" value="BTB/POZ_dom"/>
</dbReference>
<gene>
    <name evidence="7" type="ORF">LSAT_V11C900500960</name>
</gene>
<evidence type="ECO:0008006" key="9">
    <source>
        <dbReference type="Google" id="ProtNLM"/>
    </source>
</evidence>
<evidence type="ECO:0000256" key="2">
    <source>
        <dbReference type="ARBA" id="ARBA00022786"/>
    </source>
</evidence>
<evidence type="ECO:0000259" key="6">
    <source>
        <dbReference type="PROSITE" id="PS51649"/>
    </source>
</evidence>
<keyword evidence="8" id="KW-1185">Reference proteome</keyword>
<keyword evidence="2" id="KW-0833">Ubl conjugation pathway</keyword>
<dbReference type="AlphaFoldDB" id="A0A9R1WRI5"/>
<comment type="caution">
    <text evidence="7">The sequence shown here is derived from an EMBL/GenBank/DDBJ whole genome shotgun (WGS) entry which is preliminary data.</text>
</comment>
<dbReference type="Proteomes" id="UP000235145">
    <property type="component" value="Unassembled WGS sequence"/>
</dbReference>